<dbReference type="PANTHER" id="PTHR31580">
    <property type="entry name" value="FILAMENT-LIKE PLANT PROTEIN 4"/>
    <property type="match status" value="1"/>
</dbReference>
<accession>A0AAN9KAN0</accession>
<evidence type="ECO:0000256" key="3">
    <source>
        <dbReference type="SAM" id="Coils"/>
    </source>
</evidence>
<evidence type="ECO:0000256" key="1">
    <source>
        <dbReference type="ARBA" id="ARBA00005921"/>
    </source>
</evidence>
<dbReference type="Proteomes" id="UP001367508">
    <property type="component" value="Unassembled WGS sequence"/>
</dbReference>
<dbReference type="InterPro" id="IPR008587">
    <property type="entry name" value="FPP_plant"/>
</dbReference>
<evidence type="ECO:0000256" key="2">
    <source>
        <dbReference type="ARBA" id="ARBA00023054"/>
    </source>
</evidence>
<keyword evidence="5" id="KW-1185">Reference proteome</keyword>
<name>A0AAN9KAN0_CANGL</name>
<gene>
    <name evidence="4" type="ORF">VNO77_37867</name>
</gene>
<keyword evidence="2 3" id="KW-0175">Coiled coil</keyword>
<dbReference type="EMBL" id="JAYMYQ010000009">
    <property type="protein sequence ID" value="KAK7313253.1"/>
    <property type="molecule type" value="Genomic_DNA"/>
</dbReference>
<dbReference type="PANTHER" id="PTHR31580:SF19">
    <property type="entry name" value="FILAMENT-PLANT-LIKE PROTEIN"/>
    <property type="match status" value="1"/>
</dbReference>
<proteinExistence type="inferred from homology"/>
<comment type="caution">
    <text evidence="4">The sequence shown here is derived from an EMBL/GenBank/DDBJ whole genome shotgun (WGS) entry which is preliminary data.</text>
</comment>
<sequence length="499" mass="56334">MAQIWAHYSRSAWRELVCQWPLNPYAISTPTGLSFTLTLLSWCPLYRDHTFKPINLAMHVLIVSSFNMMSLRRGNSRLPIPSFCLVAHLGDKQDNFEDQVKALEAKLFASYSELNNKDNLVKQHAKVFEEVVSGWEKADAEVGSLRHQLESLSLSKLIVDKKAAHLDGALKECMKQIRTIREESEQKLQEVNKLEEGLRDEVGENVALLRSLQERSNKIVKLKEYTSEIEAEELDIRNEEKNIMMRSAEVENKQHKEGVKNNVKLEEAESSQHVINAPHLRKTCSKTNNLQESEFLPKQLEVLEKETKKLKEAFASISIPDHSDIRMVSSLGKFENRKSETILELMDDFLEVEKMACLSDNGNVPLGIINKANGNASHFEEILLPITSDFPLCLKSNCDDDDDSSCQQSSKNDMLVAGDSKVDTEVEIIQHPDVATAVSSFHHFGSSVLGASLRSHQNEPGVEIFLEGLGPVIPKDKERDPSSGDLQKMTPLFLPYFTF</sequence>
<organism evidence="4 5">
    <name type="scientific">Canavalia gladiata</name>
    <name type="common">Sword bean</name>
    <name type="synonym">Dolichos gladiatus</name>
    <dbReference type="NCBI Taxonomy" id="3824"/>
    <lineage>
        <taxon>Eukaryota</taxon>
        <taxon>Viridiplantae</taxon>
        <taxon>Streptophyta</taxon>
        <taxon>Embryophyta</taxon>
        <taxon>Tracheophyta</taxon>
        <taxon>Spermatophyta</taxon>
        <taxon>Magnoliopsida</taxon>
        <taxon>eudicotyledons</taxon>
        <taxon>Gunneridae</taxon>
        <taxon>Pentapetalae</taxon>
        <taxon>rosids</taxon>
        <taxon>fabids</taxon>
        <taxon>Fabales</taxon>
        <taxon>Fabaceae</taxon>
        <taxon>Papilionoideae</taxon>
        <taxon>50 kb inversion clade</taxon>
        <taxon>NPAAA clade</taxon>
        <taxon>indigoferoid/millettioid clade</taxon>
        <taxon>Phaseoleae</taxon>
        <taxon>Canavalia</taxon>
    </lineage>
</organism>
<feature type="coiled-coil region" evidence="3">
    <location>
        <begin position="170"/>
        <end position="251"/>
    </location>
</feature>
<evidence type="ECO:0000313" key="5">
    <source>
        <dbReference type="Proteomes" id="UP001367508"/>
    </source>
</evidence>
<dbReference type="Pfam" id="PF05911">
    <property type="entry name" value="FPP"/>
    <property type="match status" value="1"/>
</dbReference>
<reference evidence="4 5" key="1">
    <citation type="submission" date="2024-01" db="EMBL/GenBank/DDBJ databases">
        <title>The genomes of 5 underutilized Papilionoideae crops provide insights into root nodulation and disease resistanc.</title>
        <authorList>
            <person name="Jiang F."/>
        </authorList>
    </citation>
    <scope>NUCLEOTIDE SEQUENCE [LARGE SCALE GENOMIC DNA]</scope>
    <source>
        <strain evidence="4">LVBAO_FW01</strain>
        <tissue evidence="4">Leaves</tissue>
    </source>
</reference>
<comment type="similarity">
    <text evidence="1">Belongs to the FPP family.</text>
</comment>
<evidence type="ECO:0000313" key="4">
    <source>
        <dbReference type="EMBL" id="KAK7313253.1"/>
    </source>
</evidence>
<dbReference type="AlphaFoldDB" id="A0AAN9KAN0"/>
<protein>
    <submittedName>
        <fullName evidence="4">Uncharacterized protein</fullName>
    </submittedName>
</protein>